<organism evidence="4 5">
    <name type="scientific">Clostridium rhizosphaerae</name>
    <dbReference type="NCBI Taxonomy" id="2803861"/>
    <lineage>
        <taxon>Bacteria</taxon>
        <taxon>Bacillati</taxon>
        <taxon>Bacillota</taxon>
        <taxon>Clostridia</taxon>
        <taxon>Eubacteriales</taxon>
        <taxon>Clostridiaceae</taxon>
        <taxon>Clostridium</taxon>
    </lineage>
</organism>
<evidence type="ECO:0000256" key="1">
    <source>
        <dbReference type="SAM" id="MobiDB-lite"/>
    </source>
</evidence>
<sequence length="332" mass="36393">MKILKNLVIFICIQLVVVFTFDLVMVYYGPFTNIRDMIVTTAMTTFSHQYIAKAFLSDKTISEIMDKNKIDDKNKYSNEEAIQVSAAQEEEGSSQDEKTTNTKEVKDTVELKNVSTEKYKAYMLIVSNPKRISVVTSDKLGKIGMKLSEMTEYYNAIGGINAGGFADEGGRGSGGTPTGFVIQDGKVVFGKENERLGLIGFNQDSVLVLGQYTLKEARDKKIRDAVSFGPFLIVNGEPTIKSGNGGWGIQPRTVIGQKKDGTVLMLVVDGRRVDSVGATLKEVQDVMLEYGAYNAANLDGGSSTTMIYKHKLVNKPSTPAGQRFLPSAFIIK</sequence>
<evidence type="ECO:0000256" key="2">
    <source>
        <dbReference type="SAM" id="Phobius"/>
    </source>
</evidence>
<keyword evidence="2" id="KW-1133">Transmembrane helix</keyword>
<evidence type="ECO:0000259" key="3">
    <source>
        <dbReference type="Pfam" id="PF09992"/>
    </source>
</evidence>
<dbReference type="PANTHER" id="PTHR40446">
    <property type="entry name" value="N-ACETYLGLUCOSAMINE-1-PHOSPHODIESTER ALPHA-N-ACETYLGLUCOSAMINIDASE"/>
    <property type="match status" value="1"/>
</dbReference>
<dbReference type="GO" id="GO:0016798">
    <property type="term" value="F:hydrolase activity, acting on glycosyl bonds"/>
    <property type="evidence" value="ECO:0007669"/>
    <property type="project" value="UniProtKB-KW"/>
</dbReference>
<dbReference type="EMBL" id="JAESWC010000002">
    <property type="protein sequence ID" value="MBL4935747.1"/>
    <property type="molecule type" value="Genomic_DNA"/>
</dbReference>
<feature type="compositionally biased region" description="Basic and acidic residues" evidence="1">
    <location>
        <begin position="95"/>
        <end position="104"/>
    </location>
</feature>
<dbReference type="PANTHER" id="PTHR40446:SF2">
    <property type="entry name" value="N-ACETYLGLUCOSAMINE-1-PHOSPHODIESTER ALPHA-N-ACETYLGLUCOSAMINIDASE"/>
    <property type="match status" value="1"/>
</dbReference>
<name>A0ABS1T8U1_9CLOT</name>
<evidence type="ECO:0000313" key="4">
    <source>
        <dbReference type="EMBL" id="MBL4935747.1"/>
    </source>
</evidence>
<keyword evidence="2" id="KW-0812">Transmembrane</keyword>
<dbReference type="Proteomes" id="UP000632377">
    <property type="component" value="Unassembled WGS sequence"/>
</dbReference>
<reference evidence="4 5" key="1">
    <citation type="submission" date="2021-01" db="EMBL/GenBank/DDBJ databases">
        <title>Genome public.</title>
        <authorList>
            <person name="Liu C."/>
            <person name="Sun Q."/>
        </authorList>
    </citation>
    <scope>NUCLEOTIDE SEQUENCE [LARGE SCALE GENOMIC DNA]</scope>
    <source>
        <strain evidence="4 5">YIM B02515</strain>
    </source>
</reference>
<proteinExistence type="predicted"/>
<dbReference type="RefSeq" id="WP_202748338.1">
    <property type="nucleotide sequence ID" value="NZ_JAESWC010000002.1"/>
</dbReference>
<feature type="transmembrane region" description="Helical" evidence="2">
    <location>
        <begin position="7"/>
        <end position="28"/>
    </location>
</feature>
<keyword evidence="4" id="KW-0378">Hydrolase</keyword>
<accession>A0ABS1T8U1</accession>
<evidence type="ECO:0000313" key="5">
    <source>
        <dbReference type="Proteomes" id="UP000632377"/>
    </source>
</evidence>
<protein>
    <submittedName>
        <fullName evidence="4">Phosphodiester glycosidase family protein</fullName>
    </submittedName>
</protein>
<dbReference type="InterPro" id="IPR018711">
    <property type="entry name" value="NAGPA"/>
</dbReference>
<keyword evidence="4" id="KW-0326">Glycosidase</keyword>
<keyword evidence="2" id="KW-0472">Membrane</keyword>
<keyword evidence="5" id="KW-1185">Reference proteome</keyword>
<feature type="domain" description="Phosphodiester glycosidase" evidence="3">
    <location>
        <begin position="154"/>
        <end position="331"/>
    </location>
</feature>
<dbReference type="Pfam" id="PF09992">
    <property type="entry name" value="NAGPA"/>
    <property type="match status" value="1"/>
</dbReference>
<comment type="caution">
    <text evidence="4">The sequence shown here is derived from an EMBL/GenBank/DDBJ whole genome shotgun (WGS) entry which is preliminary data.</text>
</comment>
<feature type="region of interest" description="Disordered" evidence="1">
    <location>
        <begin position="85"/>
        <end position="104"/>
    </location>
</feature>
<gene>
    <name evidence="4" type="ORF">JK636_08245</name>
</gene>